<proteinExistence type="predicted"/>
<reference evidence="2" key="1">
    <citation type="submission" date="2023-03" db="EMBL/GenBank/DDBJ databases">
        <title>Chromosome-scale reference genome and RAD-based genetic map of yellow starthistle (Centaurea solstitialis) reveal putative structural variation and QTLs associated with invader traits.</title>
        <authorList>
            <person name="Reatini B."/>
            <person name="Cang F.A."/>
            <person name="Jiang Q."/>
            <person name="Mckibben M.T.W."/>
            <person name="Barker M.S."/>
            <person name="Rieseberg L.H."/>
            <person name="Dlugosch K.M."/>
        </authorList>
    </citation>
    <scope>NUCLEOTIDE SEQUENCE</scope>
    <source>
        <strain evidence="2">CAN-66</strain>
        <tissue evidence="2">Leaf</tissue>
    </source>
</reference>
<evidence type="ECO:0000313" key="2">
    <source>
        <dbReference type="EMBL" id="KAJ9543247.1"/>
    </source>
</evidence>
<evidence type="ECO:0000313" key="3">
    <source>
        <dbReference type="Proteomes" id="UP001172457"/>
    </source>
</evidence>
<gene>
    <name evidence="2" type="ORF">OSB04_022954</name>
</gene>
<accession>A0AA38VZ44</accession>
<dbReference type="AlphaFoldDB" id="A0AA38VZ44"/>
<comment type="caution">
    <text evidence="2">The sequence shown here is derived from an EMBL/GenBank/DDBJ whole genome shotgun (WGS) entry which is preliminary data.</text>
</comment>
<keyword evidence="3" id="KW-1185">Reference proteome</keyword>
<sequence length="163" mass="18206">MSILSTSPAYKRLQEKALKKEEKEDDNENKNSINKMDYGKAVAGSEGFGVTTLEGMEAGELGPFLSAPLLTNYNTIDPLTDPILWSSLVPALRPRSLSLSRLQRRRPVQIILSSNRRTYDDPSAIYVCPSSLGKTACNICERDLQQSHTALDKKMYVMRLVLL</sequence>
<name>A0AA38VZ44_9ASTR</name>
<feature type="region of interest" description="Disordered" evidence="1">
    <location>
        <begin position="1"/>
        <end position="33"/>
    </location>
</feature>
<feature type="compositionally biased region" description="Basic and acidic residues" evidence="1">
    <location>
        <begin position="12"/>
        <end position="22"/>
    </location>
</feature>
<organism evidence="2 3">
    <name type="scientific">Centaurea solstitialis</name>
    <name type="common">yellow star-thistle</name>
    <dbReference type="NCBI Taxonomy" id="347529"/>
    <lineage>
        <taxon>Eukaryota</taxon>
        <taxon>Viridiplantae</taxon>
        <taxon>Streptophyta</taxon>
        <taxon>Embryophyta</taxon>
        <taxon>Tracheophyta</taxon>
        <taxon>Spermatophyta</taxon>
        <taxon>Magnoliopsida</taxon>
        <taxon>eudicotyledons</taxon>
        <taxon>Gunneridae</taxon>
        <taxon>Pentapetalae</taxon>
        <taxon>asterids</taxon>
        <taxon>campanulids</taxon>
        <taxon>Asterales</taxon>
        <taxon>Asteraceae</taxon>
        <taxon>Carduoideae</taxon>
        <taxon>Cardueae</taxon>
        <taxon>Centaureinae</taxon>
        <taxon>Centaurea</taxon>
    </lineage>
</organism>
<dbReference type="Proteomes" id="UP001172457">
    <property type="component" value="Chromosome 6"/>
</dbReference>
<evidence type="ECO:0000256" key="1">
    <source>
        <dbReference type="SAM" id="MobiDB-lite"/>
    </source>
</evidence>
<protein>
    <submittedName>
        <fullName evidence="2">Uncharacterized protein</fullName>
    </submittedName>
</protein>
<dbReference type="EMBL" id="JARYMX010000006">
    <property type="protein sequence ID" value="KAJ9543247.1"/>
    <property type="molecule type" value="Genomic_DNA"/>
</dbReference>